<dbReference type="InterPro" id="IPR050109">
    <property type="entry name" value="HTH-type_TetR-like_transc_reg"/>
</dbReference>
<dbReference type="InterPro" id="IPR001647">
    <property type="entry name" value="HTH_TetR"/>
</dbReference>
<dbReference type="EMBL" id="JYJB01000009">
    <property type="protein sequence ID" value="KJL47330.1"/>
    <property type="molecule type" value="Genomic_DNA"/>
</dbReference>
<proteinExistence type="predicted"/>
<dbReference type="InterPro" id="IPR009057">
    <property type="entry name" value="Homeodomain-like_sf"/>
</dbReference>
<protein>
    <submittedName>
        <fullName evidence="6">HTH-type transcriptional regulator BetI</fullName>
    </submittedName>
</protein>
<dbReference type="PANTHER" id="PTHR30055">
    <property type="entry name" value="HTH-TYPE TRANSCRIPTIONAL REGULATOR RUTR"/>
    <property type="match status" value="1"/>
</dbReference>
<keyword evidence="2 4" id="KW-0238">DNA-binding</keyword>
<dbReference type="Gene3D" id="1.10.357.10">
    <property type="entry name" value="Tetracycline Repressor, domain 2"/>
    <property type="match status" value="1"/>
</dbReference>
<evidence type="ECO:0000313" key="7">
    <source>
        <dbReference type="Proteomes" id="UP000033900"/>
    </source>
</evidence>
<evidence type="ECO:0000256" key="4">
    <source>
        <dbReference type="PROSITE-ProRule" id="PRU00335"/>
    </source>
</evidence>
<dbReference type="RefSeq" id="WP_160298175.1">
    <property type="nucleotide sequence ID" value="NZ_JYJB01000009.1"/>
</dbReference>
<dbReference type="GO" id="GO:0003700">
    <property type="term" value="F:DNA-binding transcription factor activity"/>
    <property type="evidence" value="ECO:0007669"/>
    <property type="project" value="TreeGrafter"/>
</dbReference>
<name>A0A0M2HQZ1_9MICO</name>
<evidence type="ECO:0000259" key="5">
    <source>
        <dbReference type="PROSITE" id="PS50977"/>
    </source>
</evidence>
<keyword evidence="3" id="KW-0804">Transcription</keyword>
<sequence>MSDGVAEPQQARSRESFTRVLDATAALLRERGAAGVTITDISALAGVSVGTIYGRVGSRANLLRSVQVRELDKLQQAMVDRLDSLPDRERSESALSELLDAYTSEMEANAPMIQALVALAEGDERLAATGPESWRSVRDIVVRKLARERQGVADDEWMRWIFGVVYVMTLRYIERDDSVEGVRSRASFVSLLTRTVDALLRSPQPRS</sequence>
<accession>A0A0M2HQZ1</accession>
<evidence type="ECO:0000256" key="3">
    <source>
        <dbReference type="ARBA" id="ARBA00023163"/>
    </source>
</evidence>
<dbReference type="GO" id="GO:0000976">
    <property type="term" value="F:transcription cis-regulatory region binding"/>
    <property type="evidence" value="ECO:0007669"/>
    <property type="project" value="TreeGrafter"/>
</dbReference>
<evidence type="ECO:0000256" key="1">
    <source>
        <dbReference type="ARBA" id="ARBA00023015"/>
    </source>
</evidence>
<reference evidence="6 7" key="1">
    <citation type="submission" date="2015-02" db="EMBL/GenBank/DDBJ databases">
        <title>Draft genome sequences of ten Microbacterium spp. with emphasis on heavy metal contaminated environments.</title>
        <authorList>
            <person name="Corretto E."/>
        </authorList>
    </citation>
    <scope>NUCLEOTIDE SEQUENCE [LARGE SCALE GENOMIC DNA]</scope>
    <source>
        <strain evidence="6 7">SA35</strain>
    </source>
</reference>
<keyword evidence="1" id="KW-0805">Transcription regulation</keyword>
<dbReference type="PATRIC" id="fig|273678.4.peg.2125"/>
<feature type="DNA-binding region" description="H-T-H motif" evidence="4">
    <location>
        <begin position="37"/>
        <end position="56"/>
    </location>
</feature>
<organism evidence="6 7">
    <name type="scientific">Microbacterium hydrocarbonoxydans</name>
    <dbReference type="NCBI Taxonomy" id="273678"/>
    <lineage>
        <taxon>Bacteria</taxon>
        <taxon>Bacillati</taxon>
        <taxon>Actinomycetota</taxon>
        <taxon>Actinomycetes</taxon>
        <taxon>Micrococcales</taxon>
        <taxon>Microbacteriaceae</taxon>
        <taxon>Microbacterium</taxon>
    </lineage>
</organism>
<dbReference type="PANTHER" id="PTHR30055:SF234">
    <property type="entry name" value="HTH-TYPE TRANSCRIPTIONAL REGULATOR BETI"/>
    <property type="match status" value="1"/>
</dbReference>
<gene>
    <name evidence="6" type="primary">betI_10</name>
    <name evidence="6" type="ORF">RS84_02121</name>
</gene>
<dbReference type="STRING" id="273678.RS84_02121"/>
<dbReference type="OrthoDB" id="3786809at2"/>
<evidence type="ECO:0000256" key="2">
    <source>
        <dbReference type="ARBA" id="ARBA00023125"/>
    </source>
</evidence>
<evidence type="ECO:0000313" key="6">
    <source>
        <dbReference type="EMBL" id="KJL47330.1"/>
    </source>
</evidence>
<dbReference type="Proteomes" id="UP000033900">
    <property type="component" value="Unassembled WGS sequence"/>
</dbReference>
<comment type="caution">
    <text evidence="6">The sequence shown here is derived from an EMBL/GenBank/DDBJ whole genome shotgun (WGS) entry which is preliminary data.</text>
</comment>
<dbReference type="AlphaFoldDB" id="A0A0M2HQZ1"/>
<dbReference type="SUPFAM" id="SSF46689">
    <property type="entry name" value="Homeodomain-like"/>
    <property type="match status" value="1"/>
</dbReference>
<feature type="domain" description="HTH tetR-type" evidence="5">
    <location>
        <begin position="14"/>
        <end position="74"/>
    </location>
</feature>
<keyword evidence="7" id="KW-1185">Reference proteome</keyword>
<dbReference type="PROSITE" id="PS50977">
    <property type="entry name" value="HTH_TETR_2"/>
    <property type="match status" value="1"/>
</dbReference>
<dbReference type="Pfam" id="PF00440">
    <property type="entry name" value="TetR_N"/>
    <property type="match status" value="1"/>
</dbReference>